<dbReference type="EMBL" id="ML210181">
    <property type="protein sequence ID" value="TFK25879.1"/>
    <property type="molecule type" value="Genomic_DNA"/>
</dbReference>
<feature type="compositionally biased region" description="Basic and acidic residues" evidence="1">
    <location>
        <begin position="717"/>
        <end position="728"/>
    </location>
</feature>
<sequence length="736" mass="82561">MNNDMVYENHDFHFSNWNRQLNDFARPFERVCFKLSSGCGAIPLGIFLRHEYDDLDLDYHNIGGPTNVEGRNADVEESEEEADGVDGQLSVGQRVGCGNSPSSLPTSATTPDLASNKTLTHTSALDILHQTCIRLTGTSAALSFEIVEDKPQKFIGILTIQSLNGTKRTYKTKPEFANGSEAKGEAARIAIEMGALDFIRTGNPETHKKKNAELVARAKIETEKLEASKPADPAIQQIEDCCKEVDIKSDWINYRHWKNTSDHGCALRVGPTPNHRRVYSTDASFPRKEDARAYCARIAIDDGVLDYIKCLQPQTNELSSSSETPTIPLSLQEHFDALPKPFPINVGDKPASELQPINMVNSVLQHSKIPQLKAVYYWTTADVRGGLVGCVMRIERPNALAKTYIADPRFAKRADAKSAVCLLAISQGLEDYTKELQAAYEKKLPPEHRLLAESKIIPMLTSRSQKRRFANKPWFEYVASEEGHGCTLTLDLSSDSTQPDHRTFTVEKEYRTKADARLAAAIAAVKAGAMELFQFGDTRPPEDRRSCWQILTDPDLDEQERNRLFESQFDLEDQRGKKRKLKKGPEKDPGTECAVNVGPSDSEEEQGEIKEPNVSKRPVHVGQPHNQFPSRPRRQAKRQRPGPMPAPQYPYPPPISSPNYHPPLPGQYSRSSALPPKQHYSSPSDPYPHPHSRHHRPLSQHIYDDRYTAPFSGSQEGHYHHTSSRDEYSSFGQPQH</sequence>
<feature type="compositionally biased region" description="Basic residues" evidence="1">
    <location>
        <begin position="631"/>
        <end position="640"/>
    </location>
</feature>
<keyword evidence="3" id="KW-1185">Reference proteome</keyword>
<evidence type="ECO:0000313" key="2">
    <source>
        <dbReference type="EMBL" id="TFK25879.1"/>
    </source>
</evidence>
<name>A0A5C3KZ21_COPMA</name>
<feature type="region of interest" description="Disordered" evidence="1">
    <location>
        <begin position="565"/>
        <end position="736"/>
    </location>
</feature>
<accession>A0A5C3KZ21</accession>
<reference evidence="2 3" key="1">
    <citation type="journal article" date="2019" name="Nat. Ecol. Evol.">
        <title>Megaphylogeny resolves global patterns of mushroom evolution.</title>
        <authorList>
            <person name="Varga T."/>
            <person name="Krizsan K."/>
            <person name="Foldi C."/>
            <person name="Dima B."/>
            <person name="Sanchez-Garcia M."/>
            <person name="Sanchez-Ramirez S."/>
            <person name="Szollosi G.J."/>
            <person name="Szarkandi J.G."/>
            <person name="Papp V."/>
            <person name="Albert L."/>
            <person name="Andreopoulos W."/>
            <person name="Angelini C."/>
            <person name="Antonin V."/>
            <person name="Barry K.W."/>
            <person name="Bougher N.L."/>
            <person name="Buchanan P."/>
            <person name="Buyck B."/>
            <person name="Bense V."/>
            <person name="Catcheside P."/>
            <person name="Chovatia M."/>
            <person name="Cooper J."/>
            <person name="Damon W."/>
            <person name="Desjardin D."/>
            <person name="Finy P."/>
            <person name="Geml J."/>
            <person name="Haridas S."/>
            <person name="Hughes K."/>
            <person name="Justo A."/>
            <person name="Karasinski D."/>
            <person name="Kautmanova I."/>
            <person name="Kiss B."/>
            <person name="Kocsube S."/>
            <person name="Kotiranta H."/>
            <person name="LaButti K.M."/>
            <person name="Lechner B.E."/>
            <person name="Liimatainen K."/>
            <person name="Lipzen A."/>
            <person name="Lukacs Z."/>
            <person name="Mihaltcheva S."/>
            <person name="Morgado L.N."/>
            <person name="Niskanen T."/>
            <person name="Noordeloos M.E."/>
            <person name="Ohm R.A."/>
            <person name="Ortiz-Santana B."/>
            <person name="Ovrebo C."/>
            <person name="Racz N."/>
            <person name="Riley R."/>
            <person name="Savchenko A."/>
            <person name="Shiryaev A."/>
            <person name="Soop K."/>
            <person name="Spirin V."/>
            <person name="Szebenyi C."/>
            <person name="Tomsovsky M."/>
            <person name="Tulloss R.E."/>
            <person name="Uehling J."/>
            <person name="Grigoriev I.V."/>
            <person name="Vagvolgyi C."/>
            <person name="Papp T."/>
            <person name="Martin F.M."/>
            <person name="Miettinen O."/>
            <person name="Hibbett D.S."/>
            <person name="Nagy L.G."/>
        </authorList>
    </citation>
    <scope>NUCLEOTIDE SEQUENCE [LARGE SCALE GENOMIC DNA]</scope>
    <source>
        <strain evidence="2 3">CBS 121175</strain>
    </source>
</reference>
<evidence type="ECO:0000256" key="1">
    <source>
        <dbReference type="SAM" id="MobiDB-lite"/>
    </source>
</evidence>
<gene>
    <name evidence="2" type="ORF">FA15DRAFT_324707</name>
</gene>
<dbReference type="Proteomes" id="UP000307440">
    <property type="component" value="Unassembled WGS sequence"/>
</dbReference>
<feature type="compositionally biased region" description="Acidic residues" evidence="1">
    <location>
        <begin position="75"/>
        <end position="84"/>
    </location>
</feature>
<organism evidence="2 3">
    <name type="scientific">Coprinopsis marcescibilis</name>
    <name type="common">Agaric fungus</name>
    <name type="synonym">Psathyrella marcescibilis</name>
    <dbReference type="NCBI Taxonomy" id="230819"/>
    <lineage>
        <taxon>Eukaryota</taxon>
        <taxon>Fungi</taxon>
        <taxon>Dikarya</taxon>
        <taxon>Basidiomycota</taxon>
        <taxon>Agaricomycotina</taxon>
        <taxon>Agaricomycetes</taxon>
        <taxon>Agaricomycetidae</taxon>
        <taxon>Agaricales</taxon>
        <taxon>Agaricineae</taxon>
        <taxon>Psathyrellaceae</taxon>
        <taxon>Coprinopsis</taxon>
    </lineage>
</organism>
<dbReference type="AlphaFoldDB" id="A0A5C3KZ21"/>
<feature type="compositionally biased region" description="Pro residues" evidence="1">
    <location>
        <begin position="642"/>
        <end position="665"/>
    </location>
</feature>
<feature type="region of interest" description="Disordered" evidence="1">
    <location>
        <begin position="66"/>
        <end position="111"/>
    </location>
</feature>
<protein>
    <submittedName>
        <fullName evidence="2">Uncharacterized protein</fullName>
    </submittedName>
</protein>
<dbReference type="STRING" id="230819.A0A5C3KZ21"/>
<feature type="compositionally biased region" description="Low complexity" evidence="1">
    <location>
        <begin position="100"/>
        <end position="111"/>
    </location>
</feature>
<proteinExistence type="predicted"/>
<dbReference type="OrthoDB" id="3254160at2759"/>
<evidence type="ECO:0000313" key="3">
    <source>
        <dbReference type="Proteomes" id="UP000307440"/>
    </source>
</evidence>